<evidence type="ECO:0000256" key="9">
    <source>
        <dbReference type="SAM" id="Phobius"/>
    </source>
</evidence>
<dbReference type="GO" id="GO:0046983">
    <property type="term" value="F:protein dimerization activity"/>
    <property type="evidence" value="ECO:0007669"/>
    <property type="project" value="InterPro"/>
</dbReference>
<dbReference type="HOGENOM" id="CLU_000445_20_10_5"/>
<reference evidence="12" key="1">
    <citation type="journal article" date="2011" name="J. Bacteriol.">
        <title>Genome sequences of eight morphologically diverse alphaproteobacteria.</title>
        <authorList>
            <consortium name="US DOE Joint Genome Institute"/>
            <person name="Brown P.J."/>
            <person name="Kysela D.T."/>
            <person name="Buechlein A."/>
            <person name="Hemmerich C."/>
            <person name="Brun Y.V."/>
        </authorList>
    </citation>
    <scope>NUCLEOTIDE SEQUENCE [LARGE SCALE GENOMIC DNA]</scope>
    <source>
        <strain evidence="12">ATCC 51888 / DSM 1869 / NCIB 11706 / TK 0415</strain>
    </source>
</reference>
<dbReference type="GO" id="GO:0016020">
    <property type="term" value="C:membrane"/>
    <property type="evidence" value="ECO:0007669"/>
    <property type="project" value="InterPro"/>
</dbReference>
<comment type="catalytic activity">
    <reaction evidence="1">
        <text>ATP + protein L-histidine = ADP + protein N-phospho-L-histidine.</text>
        <dbReference type="EC" id="2.7.13.3"/>
    </reaction>
</comment>
<protein>
    <recommendedName>
        <fullName evidence="2">histidine kinase</fullName>
        <ecNumber evidence="2">2.7.13.3</ecNumber>
    </recommendedName>
</protein>
<dbReference type="Gene3D" id="3.30.565.10">
    <property type="entry name" value="Histidine kinase-like ATPase, C-terminal domain"/>
    <property type="match status" value="1"/>
</dbReference>
<dbReference type="InterPro" id="IPR050482">
    <property type="entry name" value="Sensor_HK_TwoCompSys"/>
</dbReference>
<keyword evidence="5" id="KW-0547">Nucleotide-binding</keyword>
<evidence type="ECO:0000259" key="10">
    <source>
        <dbReference type="PROSITE" id="PS50109"/>
    </source>
</evidence>
<keyword evidence="9" id="KW-1133">Transmembrane helix</keyword>
<evidence type="ECO:0000313" key="12">
    <source>
        <dbReference type="Proteomes" id="UP000002033"/>
    </source>
</evidence>
<evidence type="ECO:0000256" key="7">
    <source>
        <dbReference type="ARBA" id="ARBA00022840"/>
    </source>
</evidence>
<evidence type="ECO:0000256" key="8">
    <source>
        <dbReference type="ARBA" id="ARBA00023012"/>
    </source>
</evidence>
<dbReference type="InterPro" id="IPR003594">
    <property type="entry name" value="HATPase_dom"/>
</dbReference>
<dbReference type="SUPFAM" id="SSF55874">
    <property type="entry name" value="ATPase domain of HSP90 chaperone/DNA topoisomerase II/histidine kinase"/>
    <property type="match status" value="1"/>
</dbReference>
<dbReference type="InterPro" id="IPR036890">
    <property type="entry name" value="HATPase_C_sf"/>
</dbReference>
<name>D8JST3_HYPDA</name>
<evidence type="ECO:0000256" key="5">
    <source>
        <dbReference type="ARBA" id="ARBA00022741"/>
    </source>
</evidence>
<dbReference type="KEGG" id="hdn:Hden_0597"/>
<dbReference type="EC" id="2.7.13.3" evidence="2"/>
<feature type="domain" description="Histidine kinase" evidence="10">
    <location>
        <begin position="415"/>
        <end position="615"/>
    </location>
</feature>
<dbReference type="Pfam" id="PF02518">
    <property type="entry name" value="HATPase_c"/>
    <property type="match status" value="1"/>
</dbReference>
<dbReference type="SMART" id="SM00387">
    <property type="entry name" value="HATPase_c"/>
    <property type="match status" value="1"/>
</dbReference>
<evidence type="ECO:0000256" key="1">
    <source>
        <dbReference type="ARBA" id="ARBA00000085"/>
    </source>
</evidence>
<evidence type="ECO:0000256" key="3">
    <source>
        <dbReference type="ARBA" id="ARBA00022553"/>
    </source>
</evidence>
<keyword evidence="6 11" id="KW-0418">Kinase</keyword>
<evidence type="ECO:0000256" key="6">
    <source>
        <dbReference type="ARBA" id="ARBA00022777"/>
    </source>
</evidence>
<dbReference type="Proteomes" id="UP000002033">
    <property type="component" value="Chromosome"/>
</dbReference>
<evidence type="ECO:0000313" key="11">
    <source>
        <dbReference type="EMBL" id="ADJ22418.1"/>
    </source>
</evidence>
<keyword evidence="12" id="KW-1185">Reference proteome</keyword>
<dbReference type="PANTHER" id="PTHR24421">
    <property type="entry name" value="NITRATE/NITRITE SENSOR PROTEIN NARX-RELATED"/>
    <property type="match status" value="1"/>
</dbReference>
<dbReference type="AlphaFoldDB" id="D8JST3"/>
<dbReference type="Pfam" id="PF07730">
    <property type="entry name" value="HisKA_3"/>
    <property type="match status" value="1"/>
</dbReference>
<dbReference type="GO" id="GO:0005524">
    <property type="term" value="F:ATP binding"/>
    <property type="evidence" value="ECO:0007669"/>
    <property type="project" value="UniProtKB-KW"/>
</dbReference>
<evidence type="ECO:0000256" key="4">
    <source>
        <dbReference type="ARBA" id="ARBA00022679"/>
    </source>
</evidence>
<dbReference type="InterPro" id="IPR011712">
    <property type="entry name" value="Sig_transdc_His_kin_sub3_dim/P"/>
</dbReference>
<dbReference type="EMBL" id="CP002083">
    <property type="protein sequence ID" value="ADJ22418.1"/>
    <property type="molecule type" value="Genomic_DNA"/>
</dbReference>
<keyword evidence="7" id="KW-0067">ATP-binding</keyword>
<dbReference type="STRING" id="582899.Hden_0597"/>
<gene>
    <name evidence="11" type="ordered locus">Hden_0597</name>
</gene>
<keyword evidence="3" id="KW-0597">Phosphoprotein</keyword>
<dbReference type="Gene3D" id="1.20.5.1930">
    <property type="match status" value="1"/>
</dbReference>
<keyword evidence="9" id="KW-0812">Transmembrane</keyword>
<keyword evidence="4" id="KW-0808">Transferase</keyword>
<dbReference type="PANTHER" id="PTHR24421:SF10">
    <property type="entry name" value="NITRATE_NITRITE SENSOR PROTEIN NARQ"/>
    <property type="match status" value="1"/>
</dbReference>
<dbReference type="CDD" id="cd16917">
    <property type="entry name" value="HATPase_UhpB-NarQ-NarX-like"/>
    <property type="match status" value="1"/>
</dbReference>
<keyword evidence="9" id="KW-0472">Membrane</keyword>
<feature type="transmembrane region" description="Helical" evidence="9">
    <location>
        <begin position="50"/>
        <end position="75"/>
    </location>
</feature>
<dbReference type="eggNOG" id="COG3850">
    <property type="taxonomic scope" value="Bacteria"/>
</dbReference>
<evidence type="ECO:0000256" key="2">
    <source>
        <dbReference type="ARBA" id="ARBA00012438"/>
    </source>
</evidence>
<proteinExistence type="predicted"/>
<keyword evidence="8" id="KW-0902">Two-component regulatory system</keyword>
<dbReference type="InterPro" id="IPR005467">
    <property type="entry name" value="His_kinase_dom"/>
</dbReference>
<dbReference type="PROSITE" id="PS50109">
    <property type="entry name" value="HIS_KIN"/>
    <property type="match status" value="1"/>
</dbReference>
<organism evidence="11 12">
    <name type="scientific">Hyphomicrobium denitrificans (strain ATCC 51888 / DSM 1869 / NCIMB 11706 / TK 0415)</name>
    <dbReference type="NCBI Taxonomy" id="582899"/>
    <lineage>
        <taxon>Bacteria</taxon>
        <taxon>Pseudomonadati</taxon>
        <taxon>Pseudomonadota</taxon>
        <taxon>Alphaproteobacteria</taxon>
        <taxon>Hyphomicrobiales</taxon>
        <taxon>Hyphomicrobiaceae</taxon>
        <taxon>Hyphomicrobium</taxon>
    </lineage>
</organism>
<dbReference type="GO" id="GO:0000155">
    <property type="term" value="F:phosphorelay sensor kinase activity"/>
    <property type="evidence" value="ECO:0007669"/>
    <property type="project" value="InterPro"/>
</dbReference>
<accession>D8JST3</accession>
<sequence>MVLKMSIVMSTTSPMTTETARSFTQSRFGNRGNYSAYISRVRKALGRYPLYFRTAGLVTSAAFAALIIFTASWYLSNYGAAIGDALRKLHAAEISLVAQKPEGAKDQNVSPVADLIGSDVFDDQTILRESNVNLDVLKDGQEGKSEIVSRDAIELLQQAGLNLQRNLEARRTQVAFLQLLSFCVLLFCLARLSVGSRRVLVDRVDRIAGAVSAGGAYSQGRARRDEIARLEDRVGRLLTDIANSGAGTDTRTSLERMARIQDYLSNAMSVMLRHPFGDGMLRKILYALERTLDLQNTAIVFSEDAAVFHSGRCLFSNREPAALSKQFEAEISQAGAGAIVEEHAEDLRTRKVGLGFVDATGETSVLLVELSGDRTLEAVEIKTLRITASLLSMAAKLDGHDQEARRIAVLEERAAIARELHDSLAQSLSFMKIQLARLQSYQNNVTSESREQTKAITSELRHGLDNAYRELRELLATFRVHMDVRGLDFAIESAIEEFSQRSGLPISLDNRLAGAALTVNEEFHVLHVVREALSNILRHARATNVWITMDVRRNGEVTVTIDDDGIGYRPAETKETSHHGQTIMKERAFSLGGAIDIAPRPEAGTRVTLTFTPQKLQYQ</sequence>